<proteinExistence type="inferred from homology"/>
<dbReference type="PANTHER" id="PTHR16517">
    <property type="entry name" value="TUBBY-RELATED"/>
    <property type="match status" value="1"/>
</dbReference>
<dbReference type="InterPro" id="IPR025659">
    <property type="entry name" value="Tubby-like_C"/>
</dbReference>
<organism evidence="5 6">
    <name type="scientific">Pythium oligandrum</name>
    <name type="common">Mycoparasitic fungus</name>
    <dbReference type="NCBI Taxonomy" id="41045"/>
    <lineage>
        <taxon>Eukaryota</taxon>
        <taxon>Sar</taxon>
        <taxon>Stramenopiles</taxon>
        <taxon>Oomycota</taxon>
        <taxon>Peronosporomycetes</taxon>
        <taxon>Pythiales</taxon>
        <taxon>Pythiaceae</taxon>
        <taxon>Pythium</taxon>
    </lineage>
</organism>
<feature type="compositionally biased region" description="Acidic residues" evidence="2">
    <location>
        <begin position="99"/>
        <end position="108"/>
    </location>
</feature>
<evidence type="ECO:0000313" key="6">
    <source>
        <dbReference type="Proteomes" id="UP000794436"/>
    </source>
</evidence>
<dbReference type="SUPFAM" id="SSF50156">
    <property type="entry name" value="PDZ domain-like"/>
    <property type="match status" value="1"/>
</dbReference>
<evidence type="ECO:0000256" key="2">
    <source>
        <dbReference type="SAM" id="MobiDB-lite"/>
    </source>
</evidence>
<dbReference type="Pfam" id="PF01167">
    <property type="entry name" value="Tub"/>
    <property type="match status" value="1"/>
</dbReference>
<dbReference type="OrthoDB" id="8775810at2759"/>
<gene>
    <name evidence="5" type="ORF">Poli38472_011798</name>
</gene>
<dbReference type="PRINTS" id="PR01573">
    <property type="entry name" value="SUPERTUBBY"/>
</dbReference>
<dbReference type="InterPro" id="IPR036034">
    <property type="entry name" value="PDZ_sf"/>
</dbReference>
<feature type="region of interest" description="Disordered" evidence="2">
    <location>
        <begin position="1"/>
        <end position="45"/>
    </location>
</feature>
<dbReference type="SUPFAM" id="SSF54518">
    <property type="entry name" value="Tubby C-terminal domain-like"/>
    <property type="match status" value="1"/>
</dbReference>
<evidence type="ECO:0008006" key="7">
    <source>
        <dbReference type="Google" id="ProtNLM"/>
    </source>
</evidence>
<dbReference type="AlphaFoldDB" id="A0A8K1C842"/>
<feature type="domain" description="Tubby C-terminal" evidence="3">
    <location>
        <begin position="297"/>
        <end position="636"/>
    </location>
</feature>
<keyword evidence="6" id="KW-1185">Reference proteome</keyword>
<dbReference type="InterPro" id="IPR000007">
    <property type="entry name" value="Tubby_C"/>
</dbReference>
<dbReference type="Proteomes" id="UP000794436">
    <property type="component" value="Unassembled WGS sequence"/>
</dbReference>
<dbReference type="Pfam" id="PF17820">
    <property type="entry name" value="PDZ_6"/>
    <property type="match status" value="1"/>
</dbReference>
<evidence type="ECO:0000313" key="5">
    <source>
        <dbReference type="EMBL" id="TMW58210.1"/>
    </source>
</evidence>
<comment type="caution">
    <text evidence="5">The sequence shown here is derived from an EMBL/GenBank/DDBJ whole genome shotgun (WGS) entry which is preliminary data.</text>
</comment>
<sequence length="643" mass="72240">MSMSDFDPLSPANLQRASDPWYGNTLLSPSSEPPQTPQSHPVAQKVFIEDALDEEWGEFENFGVKQPDSPSRTRRSITEYDADDLAHHGWSQLQQEHSEGEDEDEEVTNDYAGGYAPRPYESRSISSRDLARANEPPSFTKSLLARLASFGSTSNIDRRGSVSSQASSSLPLRSYDSYDVTFAKGPIGLELETDWYGRQAVVKGFKQIKNEDGVAKTCGVIRVGDVLTAINGESCLELSFQETLAKLRTVSKGRHTLHFKSLEAAGDLGIYNQDTDIIQAKKFIHQHKEKFYRPPAPLPNKQLVNGCVERLVGETVTAFNFHREDTGEFLLACSCLNEKTGVFVFHTLQDSHLRGFRDLPQSEDSAVYLGQMVPNFLGTEFTLLDHQQKRRNEIGFIEYSTNVLGRVPNFLKVAFPKQRTLEETENEDEQGSPTRPRAVTVGATGMGRNNAIFNTHSNMMDRNGTISDRYKRLKQTRQIPLVERLRSFSLDDIEVNFDTGGSKFRSGWHDDDDHAAHARAMRLKQLRSAAARHTSTPYGAVEQEDYDCDLLVFETRKPSWNEELGAWTLNFNGRVKLPSKKNFLIVAEEGNENMEAEFGEQTSYLRFGKVSKTRFSLDFQAPITPFIALAIATSAFARKMAVT</sequence>
<dbReference type="Gene3D" id="2.30.42.10">
    <property type="match status" value="1"/>
</dbReference>
<accession>A0A8K1C842</accession>
<evidence type="ECO:0000259" key="4">
    <source>
        <dbReference type="Pfam" id="PF17820"/>
    </source>
</evidence>
<dbReference type="Gene3D" id="3.20.90.10">
    <property type="entry name" value="Tubby Protein, Chain A"/>
    <property type="match status" value="1"/>
</dbReference>
<reference evidence="5" key="1">
    <citation type="submission" date="2019-03" db="EMBL/GenBank/DDBJ databases">
        <title>Long read genome sequence of the mycoparasitic Pythium oligandrum ATCC 38472 isolated from sugarbeet rhizosphere.</title>
        <authorList>
            <person name="Gaulin E."/>
        </authorList>
    </citation>
    <scope>NUCLEOTIDE SEQUENCE</scope>
    <source>
        <strain evidence="5">ATCC 38472_TT</strain>
    </source>
</reference>
<feature type="domain" description="PDZ" evidence="4">
    <location>
        <begin position="211"/>
        <end position="254"/>
    </location>
</feature>
<protein>
    <recommendedName>
        <fullName evidence="7">PDZ domain-containing protein</fullName>
    </recommendedName>
</protein>
<dbReference type="PANTHER" id="PTHR16517:SF7">
    <property type="entry name" value="PROTEIN KING TUBBY"/>
    <property type="match status" value="1"/>
</dbReference>
<comment type="similarity">
    <text evidence="1">Belongs to the TUB family.</text>
</comment>
<evidence type="ECO:0000256" key="1">
    <source>
        <dbReference type="ARBA" id="ARBA00007129"/>
    </source>
</evidence>
<evidence type="ECO:0000259" key="3">
    <source>
        <dbReference type="Pfam" id="PF01167"/>
    </source>
</evidence>
<dbReference type="InterPro" id="IPR041489">
    <property type="entry name" value="PDZ_6"/>
</dbReference>
<feature type="region of interest" description="Disordered" evidence="2">
    <location>
        <begin position="91"/>
        <end position="133"/>
    </location>
</feature>
<dbReference type="EMBL" id="SPLM01000112">
    <property type="protein sequence ID" value="TMW58210.1"/>
    <property type="molecule type" value="Genomic_DNA"/>
</dbReference>
<name>A0A8K1C842_PYTOL</name>